<protein>
    <submittedName>
        <fullName evidence="4">Transposase</fullName>
    </submittedName>
</protein>
<dbReference type="Proteomes" id="UP001347146">
    <property type="component" value="Unassembled WGS sequence"/>
</dbReference>
<evidence type="ECO:0000256" key="2">
    <source>
        <dbReference type="PROSITE-ProRule" id="PRU00335"/>
    </source>
</evidence>
<gene>
    <name evidence="4" type="ORF">VZC37_21830</name>
</gene>
<dbReference type="PANTHER" id="PTHR46637:SF1">
    <property type="entry name" value="BLL5188 PROTEIN"/>
    <property type="match status" value="1"/>
</dbReference>
<dbReference type="InterPro" id="IPR009057">
    <property type="entry name" value="Homeodomain-like_sf"/>
</dbReference>
<evidence type="ECO:0000256" key="1">
    <source>
        <dbReference type="ARBA" id="ARBA00023125"/>
    </source>
</evidence>
<dbReference type="PRINTS" id="PR00455">
    <property type="entry name" value="HTHTETR"/>
</dbReference>
<evidence type="ECO:0000313" key="5">
    <source>
        <dbReference type="Proteomes" id="UP001347146"/>
    </source>
</evidence>
<dbReference type="Pfam" id="PF13340">
    <property type="entry name" value="DUF4096"/>
    <property type="match status" value="1"/>
</dbReference>
<dbReference type="PROSITE" id="PS01081">
    <property type="entry name" value="HTH_TETR_1"/>
    <property type="match status" value="1"/>
</dbReference>
<feature type="DNA-binding region" description="H-T-H motif" evidence="2">
    <location>
        <begin position="28"/>
        <end position="47"/>
    </location>
</feature>
<dbReference type="InterPro" id="IPR025161">
    <property type="entry name" value="IS402-like_dom"/>
</dbReference>
<name>A0ABU7MIR1_9ACTN</name>
<dbReference type="InterPro" id="IPR023772">
    <property type="entry name" value="DNA-bd_HTH_TetR-type_CS"/>
</dbReference>
<keyword evidence="5" id="KW-1185">Reference proteome</keyword>
<dbReference type="Pfam" id="PF17932">
    <property type="entry name" value="TetR_C_24"/>
    <property type="match status" value="1"/>
</dbReference>
<dbReference type="SUPFAM" id="SSF46689">
    <property type="entry name" value="Homeodomain-like"/>
    <property type="match status" value="1"/>
</dbReference>
<organism evidence="4 5">
    <name type="scientific">Gordonia sesuvii</name>
    <dbReference type="NCBI Taxonomy" id="3116777"/>
    <lineage>
        <taxon>Bacteria</taxon>
        <taxon>Bacillati</taxon>
        <taxon>Actinomycetota</taxon>
        <taxon>Actinomycetes</taxon>
        <taxon>Mycobacteriales</taxon>
        <taxon>Gordoniaceae</taxon>
        <taxon>Gordonia</taxon>
    </lineage>
</organism>
<dbReference type="RefSeq" id="WP_330435718.1">
    <property type="nucleotide sequence ID" value="NZ_JAZDUF010000008.1"/>
</dbReference>
<dbReference type="Pfam" id="PF00440">
    <property type="entry name" value="TetR_N"/>
    <property type="match status" value="1"/>
</dbReference>
<dbReference type="InterPro" id="IPR052909">
    <property type="entry name" value="Transposase_6_like"/>
</dbReference>
<sequence>MNRADERRGEIARTAALLFERHGFHNVSVGDVAEAVGLSKPALYHYVNSKAEIVAWIHDELIDELLARLERDVSANCDPRAGLRQVLVGTVEIVATRPGYLGVFLEHQREIPRELRAHAVARRDRFEQLVVTLVERGMDQGLLEQRSARMTSLALLAITNWSYQWYRPELGAPVEVAEQMFETFLAGAATPLGLDEPLEGISVSPTEVEVSEPRELLSDDAWAEISPMLPPQGTGPGRRWRNHREVLDAIAWKIDNDLAWHELPEDFGPWRTIYQRYVRWRKDGTWDRLSEVAQQRGRFTEELDWVLKAGGNRRSESHRGVR</sequence>
<evidence type="ECO:0000313" key="4">
    <source>
        <dbReference type="EMBL" id="MEE3852992.1"/>
    </source>
</evidence>
<dbReference type="Gene3D" id="1.10.10.60">
    <property type="entry name" value="Homeodomain-like"/>
    <property type="match status" value="1"/>
</dbReference>
<dbReference type="PROSITE" id="PS50977">
    <property type="entry name" value="HTH_TETR_2"/>
    <property type="match status" value="1"/>
</dbReference>
<dbReference type="EMBL" id="JAZDUF010000008">
    <property type="protein sequence ID" value="MEE3852992.1"/>
    <property type="molecule type" value="Genomic_DNA"/>
</dbReference>
<comment type="caution">
    <text evidence="4">The sequence shown here is derived from an EMBL/GenBank/DDBJ whole genome shotgun (WGS) entry which is preliminary data.</text>
</comment>
<feature type="domain" description="HTH tetR-type" evidence="3">
    <location>
        <begin position="5"/>
        <end position="65"/>
    </location>
</feature>
<accession>A0ABU7MIR1</accession>
<dbReference type="PANTHER" id="PTHR46637">
    <property type="entry name" value="TIS1421-TRANSPOSASE PROTEIN A"/>
    <property type="match status" value="1"/>
</dbReference>
<reference evidence="4 5" key="1">
    <citation type="submission" date="2024-01" db="EMBL/GenBank/DDBJ databases">
        <title>Draft genome sequence of Gordonia sp. LSe1-13.</title>
        <authorList>
            <person name="Suphannarot A."/>
            <person name="Mingma R."/>
        </authorList>
    </citation>
    <scope>NUCLEOTIDE SEQUENCE [LARGE SCALE GENOMIC DNA]</scope>
    <source>
        <strain evidence="4 5">LSe1-13</strain>
    </source>
</reference>
<dbReference type="InterPro" id="IPR036271">
    <property type="entry name" value="Tet_transcr_reg_TetR-rel_C_sf"/>
</dbReference>
<proteinExistence type="predicted"/>
<dbReference type="InterPro" id="IPR001647">
    <property type="entry name" value="HTH_TetR"/>
</dbReference>
<dbReference type="SUPFAM" id="SSF48498">
    <property type="entry name" value="Tetracyclin repressor-like, C-terminal domain"/>
    <property type="match status" value="1"/>
</dbReference>
<dbReference type="Gene3D" id="1.10.357.10">
    <property type="entry name" value="Tetracycline Repressor, domain 2"/>
    <property type="match status" value="1"/>
</dbReference>
<evidence type="ECO:0000259" key="3">
    <source>
        <dbReference type="PROSITE" id="PS50977"/>
    </source>
</evidence>
<dbReference type="InterPro" id="IPR041490">
    <property type="entry name" value="KstR2_TetR_C"/>
</dbReference>
<keyword evidence="1 2" id="KW-0238">DNA-binding</keyword>